<dbReference type="GeneID" id="33565508"/>
<dbReference type="Proteomes" id="UP000193648">
    <property type="component" value="Unassembled WGS sequence"/>
</dbReference>
<keyword evidence="4" id="KW-1185">Reference proteome</keyword>
<dbReference type="OrthoDB" id="2443111at2759"/>
<name>A0A1Y2GRY8_9FUNG</name>
<evidence type="ECO:0000256" key="2">
    <source>
        <dbReference type="SAM" id="SignalP"/>
    </source>
</evidence>
<feature type="compositionally biased region" description="Basic residues" evidence="1">
    <location>
        <begin position="81"/>
        <end position="103"/>
    </location>
</feature>
<proteinExistence type="predicted"/>
<gene>
    <name evidence="3" type="ORF">BCR41DRAFT_350412</name>
</gene>
<dbReference type="EMBL" id="MCFF01000012">
    <property type="protein sequence ID" value="ORZ20866.1"/>
    <property type="molecule type" value="Genomic_DNA"/>
</dbReference>
<dbReference type="InParanoid" id="A0A1Y2GRY8"/>
<comment type="caution">
    <text evidence="3">The sequence shown here is derived from an EMBL/GenBank/DDBJ whole genome shotgun (WGS) entry which is preliminary data.</text>
</comment>
<feature type="chain" id="PRO_5012666233" evidence="2">
    <location>
        <begin position="26"/>
        <end position="215"/>
    </location>
</feature>
<evidence type="ECO:0000313" key="4">
    <source>
        <dbReference type="Proteomes" id="UP000193648"/>
    </source>
</evidence>
<accession>A0A1Y2GRY8</accession>
<dbReference type="RefSeq" id="XP_021882775.1">
    <property type="nucleotide sequence ID" value="XM_022023664.1"/>
</dbReference>
<keyword evidence="2" id="KW-0732">Signal</keyword>
<evidence type="ECO:0000256" key="1">
    <source>
        <dbReference type="SAM" id="MobiDB-lite"/>
    </source>
</evidence>
<feature type="signal peptide" evidence="2">
    <location>
        <begin position="1"/>
        <end position="25"/>
    </location>
</feature>
<protein>
    <submittedName>
        <fullName evidence="3">Uncharacterized protein</fullName>
    </submittedName>
</protein>
<sequence>MKPTSLFFITALIGAAIINNNAAEALPISTILSSPSPHRHHHHHHLAEASASASAPEPVPAPAQVSPFAGRTRPRSSASIPKHRRASKKINRILTHDHHHSIARRATSSVASSSSSSHSQPSIKKRASHQGHVVLDEEDDDAGNELLDTETEGLVRPDDDDTIEGEIIEEEGEEGDGHPLMAEEIENDIDQLIARANFMNPRKAIRIFTKLVRKE</sequence>
<evidence type="ECO:0000313" key="3">
    <source>
        <dbReference type="EMBL" id="ORZ20866.1"/>
    </source>
</evidence>
<feature type="region of interest" description="Disordered" evidence="1">
    <location>
        <begin position="33"/>
        <end position="129"/>
    </location>
</feature>
<feature type="compositionally biased region" description="Low complexity" evidence="1">
    <location>
        <begin position="108"/>
        <end position="122"/>
    </location>
</feature>
<organism evidence="3 4">
    <name type="scientific">Lobosporangium transversale</name>
    <dbReference type="NCBI Taxonomy" id="64571"/>
    <lineage>
        <taxon>Eukaryota</taxon>
        <taxon>Fungi</taxon>
        <taxon>Fungi incertae sedis</taxon>
        <taxon>Mucoromycota</taxon>
        <taxon>Mortierellomycotina</taxon>
        <taxon>Mortierellomycetes</taxon>
        <taxon>Mortierellales</taxon>
        <taxon>Mortierellaceae</taxon>
        <taxon>Lobosporangium</taxon>
    </lineage>
</organism>
<dbReference type="AlphaFoldDB" id="A0A1Y2GRY8"/>
<reference evidence="3 4" key="1">
    <citation type="submission" date="2016-07" db="EMBL/GenBank/DDBJ databases">
        <title>Pervasive Adenine N6-methylation of Active Genes in Fungi.</title>
        <authorList>
            <consortium name="DOE Joint Genome Institute"/>
            <person name="Mondo S.J."/>
            <person name="Dannebaum R.O."/>
            <person name="Kuo R.C."/>
            <person name="Labutti K."/>
            <person name="Haridas S."/>
            <person name="Kuo A."/>
            <person name="Salamov A."/>
            <person name="Ahrendt S.R."/>
            <person name="Lipzen A."/>
            <person name="Sullivan W."/>
            <person name="Andreopoulos W.B."/>
            <person name="Clum A."/>
            <person name="Lindquist E."/>
            <person name="Daum C."/>
            <person name="Ramamoorthy G.K."/>
            <person name="Gryganskyi A."/>
            <person name="Culley D."/>
            <person name="Magnuson J.K."/>
            <person name="James T.Y."/>
            <person name="O'Malley M.A."/>
            <person name="Stajich J.E."/>
            <person name="Spatafora J.W."/>
            <person name="Visel A."/>
            <person name="Grigoriev I.V."/>
        </authorList>
    </citation>
    <scope>NUCLEOTIDE SEQUENCE [LARGE SCALE GENOMIC DNA]</scope>
    <source>
        <strain evidence="3 4">NRRL 3116</strain>
    </source>
</reference>
<feature type="compositionally biased region" description="Low complexity" evidence="1">
    <location>
        <begin position="48"/>
        <end position="67"/>
    </location>
</feature>